<evidence type="ECO:0000256" key="3">
    <source>
        <dbReference type="RuleBase" id="RU000363"/>
    </source>
</evidence>
<dbReference type="PRINTS" id="PR00080">
    <property type="entry name" value="SDRFAMILY"/>
</dbReference>
<dbReference type="InterPro" id="IPR057326">
    <property type="entry name" value="KR_dom"/>
</dbReference>
<dbReference type="Gene3D" id="3.40.50.720">
    <property type="entry name" value="NAD(P)-binding Rossmann-like Domain"/>
    <property type="match status" value="1"/>
</dbReference>
<dbReference type="InterPro" id="IPR036291">
    <property type="entry name" value="NAD(P)-bd_dom_sf"/>
</dbReference>
<reference evidence="5 6" key="1">
    <citation type="submission" date="2020-08" db="EMBL/GenBank/DDBJ databases">
        <title>Sequencing the genomes of 1000 actinobacteria strains.</title>
        <authorList>
            <person name="Klenk H.-P."/>
        </authorList>
    </citation>
    <scope>NUCLEOTIDE SEQUENCE [LARGE SCALE GENOMIC DNA]</scope>
    <source>
        <strain evidence="5 6">DSM 43149</strain>
    </source>
</reference>
<feature type="domain" description="Ketoreductase" evidence="4">
    <location>
        <begin position="9"/>
        <end position="193"/>
    </location>
</feature>
<dbReference type="PROSITE" id="PS00061">
    <property type="entry name" value="ADH_SHORT"/>
    <property type="match status" value="1"/>
</dbReference>
<accession>A0A7W7MUG9</accession>
<dbReference type="GO" id="GO:0016491">
    <property type="term" value="F:oxidoreductase activity"/>
    <property type="evidence" value="ECO:0007669"/>
    <property type="project" value="UniProtKB-KW"/>
</dbReference>
<name>A0A7W7MUG9_9ACTN</name>
<evidence type="ECO:0000259" key="4">
    <source>
        <dbReference type="SMART" id="SM00822"/>
    </source>
</evidence>
<dbReference type="Proteomes" id="UP000578112">
    <property type="component" value="Unassembled WGS sequence"/>
</dbReference>
<evidence type="ECO:0000313" key="5">
    <source>
        <dbReference type="EMBL" id="MBB4766777.1"/>
    </source>
</evidence>
<comment type="similarity">
    <text evidence="1 3">Belongs to the short-chain dehydrogenases/reductases (SDR) family.</text>
</comment>
<keyword evidence="6" id="KW-1185">Reference proteome</keyword>
<dbReference type="InterPro" id="IPR020904">
    <property type="entry name" value="Sc_DH/Rdtase_CS"/>
</dbReference>
<keyword evidence="2" id="KW-0560">Oxidoreductase</keyword>
<organism evidence="5 6">
    <name type="scientific">Actinoplanes digitatis</name>
    <dbReference type="NCBI Taxonomy" id="1868"/>
    <lineage>
        <taxon>Bacteria</taxon>
        <taxon>Bacillati</taxon>
        <taxon>Actinomycetota</taxon>
        <taxon>Actinomycetes</taxon>
        <taxon>Micromonosporales</taxon>
        <taxon>Micromonosporaceae</taxon>
        <taxon>Actinoplanes</taxon>
    </lineage>
</organism>
<dbReference type="AlphaFoldDB" id="A0A7W7MUG9"/>
<evidence type="ECO:0000256" key="1">
    <source>
        <dbReference type="ARBA" id="ARBA00006484"/>
    </source>
</evidence>
<dbReference type="Pfam" id="PF00106">
    <property type="entry name" value="adh_short"/>
    <property type="match status" value="1"/>
</dbReference>
<protein>
    <submittedName>
        <fullName evidence="5">Short-subunit dehydrogenase</fullName>
    </submittedName>
</protein>
<proteinExistence type="inferred from homology"/>
<comment type="caution">
    <text evidence="5">The sequence shown here is derived from an EMBL/GenBank/DDBJ whole genome shotgun (WGS) entry which is preliminary data.</text>
</comment>
<dbReference type="PANTHER" id="PTHR44196:SF1">
    <property type="entry name" value="DEHYDROGENASE_REDUCTASE SDR FAMILY MEMBER 7B"/>
    <property type="match status" value="1"/>
</dbReference>
<sequence>MNRFAFAGRTCVVTGAASGIGAALTLDLARRGAVLALVDRDAEGLATIAGQARESGAKQVSTHVVDLSDGGDRLDLAAEVAALHGGADLLINNAGVALSGTFDEVSMADFDWLLEINLHAVIRTTKAFLPQLLSRPGSHVVNISSLFGLIAPPTQVAYVTSKYGVRGFSEALRHELAGTVGVTVVHPGGIRTNIATSARLSGPDTDGSQAARAAEFTRTSLTMPPEEAAKLIIAAVRARKPRLVITWAARIADVLARVAPGRYWNVLQRQAARKTM</sequence>
<evidence type="ECO:0000256" key="2">
    <source>
        <dbReference type="ARBA" id="ARBA00023002"/>
    </source>
</evidence>
<dbReference type="SMART" id="SM00822">
    <property type="entry name" value="PKS_KR"/>
    <property type="match status" value="1"/>
</dbReference>
<dbReference type="GO" id="GO:0016020">
    <property type="term" value="C:membrane"/>
    <property type="evidence" value="ECO:0007669"/>
    <property type="project" value="TreeGrafter"/>
</dbReference>
<dbReference type="InterPro" id="IPR002347">
    <property type="entry name" value="SDR_fam"/>
</dbReference>
<gene>
    <name evidence="5" type="ORF">BJ971_007333</name>
</gene>
<dbReference type="EMBL" id="JACHNH010000001">
    <property type="protein sequence ID" value="MBB4766777.1"/>
    <property type="molecule type" value="Genomic_DNA"/>
</dbReference>
<dbReference type="SUPFAM" id="SSF51735">
    <property type="entry name" value="NAD(P)-binding Rossmann-fold domains"/>
    <property type="match status" value="1"/>
</dbReference>
<dbReference type="PANTHER" id="PTHR44196">
    <property type="entry name" value="DEHYDROGENASE/REDUCTASE SDR FAMILY MEMBER 7B"/>
    <property type="match status" value="1"/>
</dbReference>
<evidence type="ECO:0000313" key="6">
    <source>
        <dbReference type="Proteomes" id="UP000578112"/>
    </source>
</evidence>
<dbReference type="PRINTS" id="PR00081">
    <property type="entry name" value="GDHRDH"/>
</dbReference>
<dbReference type="RefSeq" id="WP_184997882.1">
    <property type="nucleotide sequence ID" value="NZ_BOMK01000049.1"/>
</dbReference>